<feature type="region of interest" description="Disordered" evidence="1">
    <location>
        <begin position="177"/>
        <end position="207"/>
    </location>
</feature>
<evidence type="ECO:0000313" key="4">
    <source>
        <dbReference type="Proteomes" id="UP000309128"/>
    </source>
</evidence>
<evidence type="ECO:0000256" key="2">
    <source>
        <dbReference type="SAM" id="Phobius"/>
    </source>
</evidence>
<sequence>MTSMTMTWVAVAVVAVVMLAIASIVLRQRRQRLRRRFGPEYERTLSQRDTRGEAERELRTREKRFATLDIKPLSPQARQSYRARWTKLQAQFVDAPGSTVGEADQLVMAAMAERGYPAGDFQQQLSNLSVVHGRTLHHYRKARQISGRAARDQASTEDLRQAMVHYRVLFEELLDDGDLADSDTDQPQPAAAARDDHPALHGDLRES</sequence>
<reference evidence="3 4" key="1">
    <citation type="submission" date="2019-05" db="EMBL/GenBank/DDBJ databases">
        <title>Draft genome sequence of Nonomuraea turkmeniaca DSM 43926.</title>
        <authorList>
            <person name="Saricaoglu S."/>
            <person name="Isik K."/>
        </authorList>
    </citation>
    <scope>NUCLEOTIDE SEQUENCE [LARGE SCALE GENOMIC DNA]</scope>
    <source>
        <strain evidence="3 4">DSM 43926</strain>
    </source>
</reference>
<evidence type="ECO:0000256" key="1">
    <source>
        <dbReference type="SAM" id="MobiDB-lite"/>
    </source>
</evidence>
<proteinExistence type="predicted"/>
<dbReference type="RefSeq" id="WP_138669468.1">
    <property type="nucleotide sequence ID" value="NZ_VCKY01000113.1"/>
</dbReference>
<evidence type="ECO:0000313" key="3">
    <source>
        <dbReference type="EMBL" id="TMR14138.1"/>
    </source>
</evidence>
<dbReference type="AlphaFoldDB" id="A0A5S4FA74"/>
<keyword evidence="2" id="KW-0472">Membrane</keyword>
<feature type="compositionally biased region" description="Basic and acidic residues" evidence="1">
    <location>
        <begin position="193"/>
        <end position="207"/>
    </location>
</feature>
<feature type="transmembrane region" description="Helical" evidence="2">
    <location>
        <begin position="6"/>
        <end position="26"/>
    </location>
</feature>
<dbReference type="EMBL" id="VCKY01000113">
    <property type="protein sequence ID" value="TMR14138.1"/>
    <property type="molecule type" value="Genomic_DNA"/>
</dbReference>
<evidence type="ECO:0008006" key="5">
    <source>
        <dbReference type="Google" id="ProtNLM"/>
    </source>
</evidence>
<keyword evidence="2" id="KW-0812">Transmembrane</keyword>
<accession>A0A5S4FA74</accession>
<comment type="caution">
    <text evidence="3">The sequence shown here is derived from an EMBL/GenBank/DDBJ whole genome shotgun (WGS) entry which is preliminary data.</text>
</comment>
<keyword evidence="4" id="KW-1185">Reference proteome</keyword>
<keyword evidence="2" id="KW-1133">Transmembrane helix</keyword>
<name>A0A5S4FA74_9ACTN</name>
<organism evidence="3 4">
    <name type="scientific">Nonomuraea turkmeniaca</name>
    <dbReference type="NCBI Taxonomy" id="103838"/>
    <lineage>
        <taxon>Bacteria</taxon>
        <taxon>Bacillati</taxon>
        <taxon>Actinomycetota</taxon>
        <taxon>Actinomycetes</taxon>
        <taxon>Streptosporangiales</taxon>
        <taxon>Streptosporangiaceae</taxon>
        <taxon>Nonomuraea</taxon>
    </lineage>
</organism>
<protein>
    <recommendedName>
        <fullName evidence="5">Secreted protein</fullName>
    </recommendedName>
</protein>
<dbReference type="OrthoDB" id="7502542at2"/>
<dbReference type="Proteomes" id="UP000309128">
    <property type="component" value="Unassembled WGS sequence"/>
</dbReference>
<gene>
    <name evidence="3" type="ORF">ETD86_29365</name>
</gene>